<organism evidence="1 2">
    <name type="scientific">Melia azedarach</name>
    <name type="common">Chinaberry tree</name>
    <dbReference type="NCBI Taxonomy" id="155640"/>
    <lineage>
        <taxon>Eukaryota</taxon>
        <taxon>Viridiplantae</taxon>
        <taxon>Streptophyta</taxon>
        <taxon>Embryophyta</taxon>
        <taxon>Tracheophyta</taxon>
        <taxon>Spermatophyta</taxon>
        <taxon>Magnoliopsida</taxon>
        <taxon>eudicotyledons</taxon>
        <taxon>Gunneridae</taxon>
        <taxon>Pentapetalae</taxon>
        <taxon>rosids</taxon>
        <taxon>malvids</taxon>
        <taxon>Sapindales</taxon>
        <taxon>Meliaceae</taxon>
        <taxon>Melia</taxon>
    </lineage>
</organism>
<dbReference type="Proteomes" id="UP001164539">
    <property type="component" value="Chromosome 14"/>
</dbReference>
<dbReference type="EMBL" id="CM051407">
    <property type="protein sequence ID" value="KAJ4701275.1"/>
    <property type="molecule type" value="Genomic_DNA"/>
</dbReference>
<protein>
    <submittedName>
        <fullName evidence="1">Uncharacterized protein</fullName>
    </submittedName>
</protein>
<evidence type="ECO:0000313" key="2">
    <source>
        <dbReference type="Proteomes" id="UP001164539"/>
    </source>
</evidence>
<comment type="caution">
    <text evidence="1">The sequence shown here is derived from an EMBL/GenBank/DDBJ whole genome shotgun (WGS) entry which is preliminary data.</text>
</comment>
<sequence>MAMAAVCTAGPVLVEAYAIGAAVLQGETDEETAEKTSCRSTAGMAADDGKKIPGECFFWVSKKNDSAKVSSVTEPDCDRIRRKS</sequence>
<proteinExistence type="predicted"/>
<evidence type="ECO:0000313" key="1">
    <source>
        <dbReference type="EMBL" id="KAJ4701275.1"/>
    </source>
</evidence>
<accession>A0ACC1WQ10</accession>
<keyword evidence="2" id="KW-1185">Reference proteome</keyword>
<reference evidence="1 2" key="1">
    <citation type="journal article" date="2023" name="Science">
        <title>Complex scaffold remodeling in plant triterpene biosynthesis.</title>
        <authorList>
            <person name="De La Pena R."/>
            <person name="Hodgson H."/>
            <person name="Liu J.C."/>
            <person name="Stephenson M.J."/>
            <person name="Martin A.C."/>
            <person name="Owen C."/>
            <person name="Harkess A."/>
            <person name="Leebens-Mack J."/>
            <person name="Jimenez L.E."/>
            <person name="Osbourn A."/>
            <person name="Sattely E.S."/>
        </authorList>
    </citation>
    <scope>NUCLEOTIDE SEQUENCE [LARGE SCALE GENOMIC DNA]</scope>
    <source>
        <strain evidence="2">cv. JPN11</strain>
        <tissue evidence="1">Leaf</tissue>
    </source>
</reference>
<name>A0ACC1WQ10_MELAZ</name>
<gene>
    <name evidence="1" type="ORF">OWV82_024541</name>
</gene>